<dbReference type="EC" id="2.3.1.275" evidence="10"/>
<reference evidence="11" key="2">
    <citation type="submission" date="2020-09" db="EMBL/GenBank/DDBJ databases">
        <authorList>
            <person name="Sun Q."/>
            <person name="Zhou Y."/>
        </authorList>
    </citation>
    <scope>NUCLEOTIDE SEQUENCE</scope>
    <source>
        <strain evidence="11">CGMCC 1.10749</strain>
    </source>
</reference>
<evidence type="ECO:0000256" key="10">
    <source>
        <dbReference type="HAMAP-Rule" id="MF_01043"/>
    </source>
</evidence>
<comment type="similarity">
    <text evidence="10">Belongs to the PlsY family.</text>
</comment>
<dbReference type="UniPathway" id="UPA00085"/>
<dbReference type="GO" id="GO:0005886">
    <property type="term" value="C:plasma membrane"/>
    <property type="evidence" value="ECO:0007669"/>
    <property type="project" value="UniProtKB-SubCell"/>
</dbReference>
<evidence type="ECO:0000256" key="4">
    <source>
        <dbReference type="ARBA" id="ARBA00022692"/>
    </source>
</evidence>
<evidence type="ECO:0000256" key="6">
    <source>
        <dbReference type="ARBA" id="ARBA00023098"/>
    </source>
</evidence>
<dbReference type="Pfam" id="PF02660">
    <property type="entry name" value="G3P_acyltransf"/>
    <property type="match status" value="1"/>
</dbReference>
<dbReference type="InterPro" id="IPR003811">
    <property type="entry name" value="G3P_acylTferase_PlsY"/>
</dbReference>
<protein>
    <recommendedName>
        <fullName evidence="10">Glycerol-3-phosphate acyltransferase</fullName>
    </recommendedName>
    <alternativeName>
        <fullName evidence="10">Acyl-PO4 G3P acyltransferase</fullName>
    </alternativeName>
    <alternativeName>
        <fullName evidence="10">Acyl-phosphate--glycerol-3-phosphate acyltransferase</fullName>
    </alternativeName>
    <alternativeName>
        <fullName evidence="10">G3P acyltransferase</fullName>
        <shortName evidence="10">GPAT</shortName>
        <ecNumber evidence="10">2.3.1.275</ecNumber>
    </alternativeName>
    <alternativeName>
        <fullName evidence="10">Lysophosphatidic acid synthase</fullName>
        <shortName evidence="10">LPA synthase</shortName>
    </alternativeName>
</protein>
<accession>A0A8H9FVZ1</accession>
<evidence type="ECO:0000256" key="5">
    <source>
        <dbReference type="ARBA" id="ARBA00022989"/>
    </source>
</evidence>
<keyword evidence="8 10" id="KW-0594">Phospholipid biosynthesis</keyword>
<proteinExistence type="inferred from homology"/>
<keyword evidence="9 10" id="KW-1208">Phospholipid metabolism</keyword>
<feature type="transmembrane region" description="Helical" evidence="10">
    <location>
        <begin position="78"/>
        <end position="101"/>
    </location>
</feature>
<evidence type="ECO:0000313" key="12">
    <source>
        <dbReference type="Proteomes" id="UP000628079"/>
    </source>
</evidence>
<keyword evidence="4 10" id="KW-0812">Transmembrane</keyword>
<comment type="subunit">
    <text evidence="10">Probably interacts with PlsX.</text>
</comment>
<keyword evidence="11" id="KW-0012">Acyltransferase</keyword>
<reference evidence="11" key="1">
    <citation type="journal article" date="2014" name="Int. J. Syst. Evol. Microbiol.">
        <title>Complete genome sequence of Corynebacterium casei LMG S-19264T (=DSM 44701T), isolated from a smear-ripened cheese.</title>
        <authorList>
            <consortium name="US DOE Joint Genome Institute (JGI-PGF)"/>
            <person name="Walter F."/>
            <person name="Albersmeier A."/>
            <person name="Kalinowski J."/>
            <person name="Ruckert C."/>
        </authorList>
    </citation>
    <scope>NUCLEOTIDE SEQUENCE</scope>
    <source>
        <strain evidence="11">CGMCC 1.10749</strain>
    </source>
</reference>
<comment type="caution">
    <text evidence="11">The sequence shown here is derived from an EMBL/GenBank/DDBJ whole genome shotgun (WGS) entry which is preliminary data.</text>
</comment>
<dbReference type="EMBL" id="BMEA01000004">
    <property type="protein sequence ID" value="GGB88308.1"/>
    <property type="molecule type" value="Genomic_DNA"/>
</dbReference>
<dbReference type="HAMAP" id="MF_01043">
    <property type="entry name" value="PlsY"/>
    <property type="match status" value="1"/>
</dbReference>
<keyword evidence="6 10" id="KW-0443">Lipid metabolism</keyword>
<keyword evidence="2 10" id="KW-0444">Lipid biosynthesis</keyword>
<dbReference type="Proteomes" id="UP000628079">
    <property type="component" value="Unassembled WGS sequence"/>
</dbReference>
<comment type="subcellular location">
    <subcellularLocation>
        <location evidence="10">Cell membrane</location>
        <topology evidence="10">Multi-pass membrane protein</topology>
    </subcellularLocation>
</comment>
<name>A0A8H9FVZ1_9MICO</name>
<feature type="transmembrane region" description="Helical" evidence="10">
    <location>
        <begin position="173"/>
        <end position="190"/>
    </location>
</feature>
<comment type="catalytic activity">
    <reaction evidence="10">
        <text>an acyl phosphate + sn-glycerol 3-phosphate = a 1-acyl-sn-glycero-3-phosphate + phosphate</text>
        <dbReference type="Rhea" id="RHEA:34075"/>
        <dbReference type="ChEBI" id="CHEBI:43474"/>
        <dbReference type="ChEBI" id="CHEBI:57597"/>
        <dbReference type="ChEBI" id="CHEBI:57970"/>
        <dbReference type="ChEBI" id="CHEBI:59918"/>
        <dbReference type="EC" id="2.3.1.275"/>
    </reaction>
</comment>
<keyword evidence="1 10" id="KW-1003">Cell membrane</keyword>
<evidence type="ECO:0000256" key="8">
    <source>
        <dbReference type="ARBA" id="ARBA00023209"/>
    </source>
</evidence>
<dbReference type="GO" id="GO:0008654">
    <property type="term" value="P:phospholipid biosynthetic process"/>
    <property type="evidence" value="ECO:0007669"/>
    <property type="project" value="UniProtKB-UniRule"/>
</dbReference>
<dbReference type="SMART" id="SM01207">
    <property type="entry name" value="G3P_acyltransf"/>
    <property type="match status" value="1"/>
</dbReference>
<keyword evidence="7 10" id="KW-0472">Membrane</keyword>
<evidence type="ECO:0000313" key="11">
    <source>
        <dbReference type="EMBL" id="GGB88308.1"/>
    </source>
</evidence>
<evidence type="ECO:0000256" key="1">
    <source>
        <dbReference type="ARBA" id="ARBA00022475"/>
    </source>
</evidence>
<feature type="transmembrane region" description="Helical" evidence="10">
    <location>
        <begin position="149"/>
        <end position="167"/>
    </location>
</feature>
<evidence type="ECO:0000256" key="9">
    <source>
        <dbReference type="ARBA" id="ARBA00023264"/>
    </source>
</evidence>
<evidence type="ECO:0000256" key="2">
    <source>
        <dbReference type="ARBA" id="ARBA00022516"/>
    </source>
</evidence>
<evidence type="ECO:0000256" key="3">
    <source>
        <dbReference type="ARBA" id="ARBA00022679"/>
    </source>
</evidence>
<evidence type="ECO:0000256" key="7">
    <source>
        <dbReference type="ARBA" id="ARBA00023136"/>
    </source>
</evidence>
<dbReference type="GO" id="GO:0043772">
    <property type="term" value="F:acyl-phosphate glycerol-3-phosphate acyltransferase activity"/>
    <property type="evidence" value="ECO:0007669"/>
    <property type="project" value="UniProtKB-UniRule"/>
</dbReference>
<feature type="transmembrane region" description="Helical" evidence="10">
    <location>
        <begin position="6"/>
        <end position="25"/>
    </location>
</feature>
<comment type="pathway">
    <text evidence="10">Lipid metabolism; phospholipid metabolism.</text>
</comment>
<organism evidence="11 12">
    <name type="scientific">Knoellia flava</name>
    <dbReference type="NCBI Taxonomy" id="913969"/>
    <lineage>
        <taxon>Bacteria</taxon>
        <taxon>Bacillati</taxon>
        <taxon>Actinomycetota</taxon>
        <taxon>Actinomycetes</taxon>
        <taxon>Micrococcales</taxon>
        <taxon>Intrasporangiaceae</taxon>
        <taxon>Knoellia</taxon>
    </lineage>
</organism>
<dbReference type="PANTHER" id="PTHR30309">
    <property type="entry name" value="INNER MEMBRANE PROTEIN YGIH"/>
    <property type="match status" value="1"/>
</dbReference>
<dbReference type="AlphaFoldDB" id="A0A8H9FVZ1"/>
<keyword evidence="3 10" id="KW-0808">Transferase</keyword>
<gene>
    <name evidence="10 11" type="primary">plsY</name>
    <name evidence="11" type="ORF">GCM10011314_30140</name>
</gene>
<dbReference type="RefSeq" id="WP_052117363.1">
    <property type="nucleotide sequence ID" value="NZ_BMEA01000004.1"/>
</dbReference>
<keyword evidence="5 10" id="KW-1133">Transmembrane helix</keyword>
<dbReference type="PANTHER" id="PTHR30309:SF0">
    <property type="entry name" value="GLYCEROL-3-PHOSPHATE ACYLTRANSFERASE-RELATED"/>
    <property type="match status" value="1"/>
</dbReference>
<sequence>MSLAVPAQVLLVLVVATVCFAIGGINPATIVGRRRGIEVSSVGSGNPGATNLGRVIGRKWGIVVGLLDVLKGFLPTFVVLRTLGTWVALVAGVACVLGHIYSPCLGGRGGKGVATSLGAMLAVVPWVALAALVVFVLCLLFVKRLGDASVVATTFLLGAGVVLAVRATSGVDRGVGVWLALVALLVLLRHRRNIQIWAGRLAG</sequence>
<feature type="transmembrane region" description="Helical" evidence="10">
    <location>
        <begin position="121"/>
        <end position="142"/>
    </location>
</feature>
<comment type="function">
    <text evidence="10">Catalyzes the transfer of an acyl group from acyl-phosphate (acyl-PO(4)) to glycerol-3-phosphate (G3P) to form lysophosphatidic acid (LPA). This enzyme utilizes acyl-phosphate as fatty acyl donor, but not acyl-CoA or acyl-ACP.</text>
</comment>